<evidence type="ECO:0000313" key="5">
    <source>
        <dbReference type="EMBL" id="KAF3225909.1"/>
    </source>
</evidence>
<evidence type="ECO:0000313" key="6">
    <source>
        <dbReference type="Proteomes" id="UP000472727"/>
    </source>
</evidence>
<dbReference type="PANTHER" id="PTHR34706:SF1">
    <property type="entry name" value="VWFA DOMAIN-CONTAINING PROTEIN"/>
    <property type="match status" value="1"/>
</dbReference>
<reference evidence="6 7" key="1">
    <citation type="submission" date="2019-06" db="EMBL/GenBank/DDBJ databases">
        <authorList>
            <person name="Palmer J.M."/>
        </authorList>
    </citation>
    <scope>NUCLEOTIDE SEQUENCE [LARGE SCALE GENOMIC DNA]</scope>
    <source>
        <strain evidence="5 6">TWF106</strain>
        <strain evidence="4 8">TWF191</strain>
        <strain evidence="3">TWF679</strain>
        <strain evidence="2 7">TWF788</strain>
    </source>
</reference>
<evidence type="ECO:0000313" key="7">
    <source>
        <dbReference type="Proteomes" id="UP000479691"/>
    </source>
</evidence>
<dbReference type="EMBL" id="WIWT01000012">
    <property type="protein sequence ID" value="KAF3217983.1"/>
    <property type="molecule type" value="Genomic_DNA"/>
</dbReference>
<accession>A0A7C8QVR8</accession>
<evidence type="ECO:0008006" key="9">
    <source>
        <dbReference type="Google" id="ProtNLM"/>
    </source>
</evidence>
<dbReference type="PANTHER" id="PTHR34706">
    <property type="entry name" value="SLR1338 PROTEIN"/>
    <property type="match status" value="1"/>
</dbReference>
<evidence type="ECO:0000313" key="4">
    <source>
        <dbReference type="EMBL" id="KAF3218727.1"/>
    </source>
</evidence>
<dbReference type="EMBL" id="WIWS01000013">
    <property type="protein sequence ID" value="KAF3225909.1"/>
    <property type="molecule type" value="Genomic_DNA"/>
</dbReference>
<evidence type="ECO:0000313" key="3">
    <source>
        <dbReference type="EMBL" id="KAF3217983.1"/>
    </source>
</evidence>
<dbReference type="Proteomes" id="UP000483672">
    <property type="component" value="Unassembled WGS sequence"/>
</dbReference>
<dbReference type="EMBL" id="JAABOE010000037">
    <property type="protein sequence ID" value="KAF3179699.1"/>
    <property type="molecule type" value="Genomic_DNA"/>
</dbReference>
<dbReference type="Proteomes" id="UP000479691">
    <property type="component" value="Unassembled WGS sequence"/>
</dbReference>
<dbReference type="Proteomes" id="UP000614610">
    <property type="component" value="Unassembled WGS sequence"/>
</dbReference>
<gene>
    <name evidence="5" type="ORF">TWF106_001782</name>
    <name evidence="4" type="ORF">TWF191_008172</name>
    <name evidence="3" type="ORF">TWF679_001396</name>
    <name evidence="2" type="ORF">TWF788_007003</name>
</gene>
<feature type="compositionally biased region" description="Polar residues" evidence="1">
    <location>
        <begin position="1"/>
        <end position="11"/>
    </location>
</feature>
<dbReference type="OrthoDB" id="2142040at2759"/>
<sequence length="358" mass="39444">MDGWPNSSSIFMTPGPEPKHSRPSAMKNFGKKIVQYAVGVHKDKGDRETPRSQAHIDQHPPIEELLYGPAVPRKMPEPIPSAYTGFGPIEATEQYPQQARDISSFKNPEETRLPPSPVYTIQSNGDIDIAPLQLSDPGLLSSLNLLKKYQTVVLIDDSASMYAHRQPVHRLIQEILPLAVRGSNKPIEIQILSDEMGTNKRYYSGVPSFEHLWKGARFKPDTSFQAGLGRIINPKIQQIQNLKPQATANTAGGLNVICITDGNQSDKKSIANYIQRVTGKLDERGAEDTLIGIQFLQVGDSQQGADFLNFLDNNLKGIDIVDTVKYSPSPAGVISPRVKVKMVLGAIHKSLDDDSNDE</sequence>
<feature type="region of interest" description="Disordered" evidence="1">
    <location>
        <begin position="1"/>
        <end position="26"/>
    </location>
</feature>
<organism evidence="5 6">
    <name type="scientific">Orbilia oligospora</name>
    <name type="common">Nematode-trapping fungus</name>
    <name type="synonym">Arthrobotrys oligospora</name>
    <dbReference type="NCBI Taxonomy" id="2813651"/>
    <lineage>
        <taxon>Eukaryota</taxon>
        <taxon>Fungi</taxon>
        <taxon>Dikarya</taxon>
        <taxon>Ascomycota</taxon>
        <taxon>Pezizomycotina</taxon>
        <taxon>Orbiliomycetes</taxon>
        <taxon>Orbiliales</taxon>
        <taxon>Orbiliaceae</taxon>
        <taxon>Orbilia</taxon>
    </lineage>
</organism>
<dbReference type="Proteomes" id="UP000472727">
    <property type="component" value="Unassembled WGS sequence"/>
</dbReference>
<proteinExistence type="predicted"/>
<dbReference type="AlphaFoldDB" id="A0A7C8QVR8"/>
<evidence type="ECO:0000313" key="8">
    <source>
        <dbReference type="Proteomes" id="UP000483672"/>
    </source>
</evidence>
<evidence type="ECO:0000313" key="2">
    <source>
        <dbReference type="EMBL" id="KAF3179699.1"/>
    </source>
</evidence>
<name>A0A7C8QVR8_ORBOL</name>
<evidence type="ECO:0000256" key="1">
    <source>
        <dbReference type="SAM" id="MobiDB-lite"/>
    </source>
</evidence>
<comment type="caution">
    <text evidence="5">The sequence shown here is derived from an EMBL/GenBank/DDBJ whole genome shotgun (WGS) entry which is preliminary data.</text>
</comment>
<dbReference type="EMBL" id="WIPF01000053">
    <property type="protein sequence ID" value="KAF3218727.1"/>
    <property type="molecule type" value="Genomic_DNA"/>
</dbReference>
<protein>
    <recommendedName>
        <fullName evidence="9">VWFA domain-containing protein</fullName>
    </recommendedName>
</protein>